<sequence>MKGKWMSEHCLQILRSIETAALYGLQIYTLTIIDIAIVFTIPEDFLTFCTFECFKDYLHFRRIFLHIRVFNTTLRSHEPFDFIHYIRGYFPNNNIFIFDSGYPFELFSICMTVE</sequence>
<keyword evidence="3" id="KW-1185">Reference proteome</keyword>
<keyword evidence="1" id="KW-0472">Membrane</keyword>
<name>A0AAD5PAD6_9FUNG</name>
<accession>A0AAD5PAD6</accession>
<evidence type="ECO:0000256" key="1">
    <source>
        <dbReference type="SAM" id="Phobius"/>
    </source>
</evidence>
<protein>
    <submittedName>
        <fullName evidence="2">Uncharacterized protein</fullName>
    </submittedName>
</protein>
<dbReference type="Proteomes" id="UP001209540">
    <property type="component" value="Unassembled WGS sequence"/>
</dbReference>
<feature type="transmembrane region" description="Helical" evidence="1">
    <location>
        <begin position="20"/>
        <end position="41"/>
    </location>
</feature>
<evidence type="ECO:0000313" key="2">
    <source>
        <dbReference type="EMBL" id="KAI9248587.1"/>
    </source>
</evidence>
<reference evidence="2" key="2">
    <citation type="submission" date="2023-02" db="EMBL/GenBank/DDBJ databases">
        <authorList>
            <consortium name="DOE Joint Genome Institute"/>
            <person name="Mondo S.J."/>
            <person name="Chang Y."/>
            <person name="Wang Y."/>
            <person name="Ahrendt S."/>
            <person name="Andreopoulos W."/>
            <person name="Barry K."/>
            <person name="Beard J."/>
            <person name="Benny G.L."/>
            <person name="Blankenship S."/>
            <person name="Bonito G."/>
            <person name="Cuomo C."/>
            <person name="Desiro A."/>
            <person name="Gervers K.A."/>
            <person name="Hundley H."/>
            <person name="Kuo A."/>
            <person name="LaButti K."/>
            <person name="Lang B.F."/>
            <person name="Lipzen A."/>
            <person name="O'Donnell K."/>
            <person name="Pangilinan J."/>
            <person name="Reynolds N."/>
            <person name="Sandor L."/>
            <person name="Smith M.W."/>
            <person name="Tsang A."/>
            <person name="Grigoriev I.V."/>
            <person name="Stajich J.E."/>
            <person name="Spatafora J.W."/>
        </authorList>
    </citation>
    <scope>NUCLEOTIDE SEQUENCE</scope>
    <source>
        <strain evidence="2">RSA 2281</strain>
    </source>
</reference>
<evidence type="ECO:0000313" key="3">
    <source>
        <dbReference type="Proteomes" id="UP001209540"/>
    </source>
</evidence>
<organism evidence="2 3">
    <name type="scientific">Phascolomyces articulosus</name>
    <dbReference type="NCBI Taxonomy" id="60185"/>
    <lineage>
        <taxon>Eukaryota</taxon>
        <taxon>Fungi</taxon>
        <taxon>Fungi incertae sedis</taxon>
        <taxon>Mucoromycota</taxon>
        <taxon>Mucoromycotina</taxon>
        <taxon>Mucoromycetes</taxon>
        <taxon>Mucorales</taxon>
        <taxon>Lichtheimiaceae</taxon>
        <taxon>Phascolomyces</taxon>
    </lineage>
</organism>
<dbReference type="AlphaFoldDB" id="A0AAD5PAD6"/>
<proteinExistence type="predicted"/>
<keyword evidence="1" id="KW-1133">Transmembrane helix</keyword>
<reference evidence="2" key="1">
    <citation type="journal article" date="2022" name="IScience">
        <title>Evolution of zygomycete secretomes and the origins of terrestrial fungal ecologies.</title>
        <authorList>
            <person name="Chang Y."/>
            <person name="Wang Y."/>
            <person name="Mondo S."/>
            <person name="Ahrendt S."/>
            <person name="Andreopoulos W."/>
            <person name="Barry K."/>
            <person name="Beard J."/>
            <person name="Benny G.L."/>
            <person name="Blankenship S."/>
            <person name="Bonito G."/>
            <person name="Cuomo C."/>
            <person name="Desiro A."/>
            <person name="Gervers K.A."/>
            <person name="Hundley H."/>
            <person name="Kuo A."/>
            <person name="LaButti K."/>
            <person name="Lang B.F."/>
            <person name="Lipzen A."/>
            <person name="O'Donnell K."/>
            <person name="Pangilinan J."/>
            <person name="Reynolds N."/>
            <person name="Sandor L."/>
            <person name="Smith M.E."/>
            <person name="Tsang A."/>
            <person name="Grigoriev I.V."/>
            <person name="Stajich J.E."/>
            <person name="Spatafora J.W."/>
        </authorList>
    </citation>
    <scope>NUCLEOTIDE SEQUENCE</scope>
    <source>
        <strain evidence="2">RSA 2281</strain>
    </source>
</reference>
<comment type="caution">
    <text evidence="2">The sequence shown here is derived from an EMBL/GenBank/DDBJ whole genome shotgun (WGS) entry which is preliminary data.</text>
</comment>
<gene>
    <name evidence="2" type="ORF">BDA99DRAFT_576050</name>
</gene>
<keyword evidence="1" id="KW-0812">Transmembrane</keyword>
<dbReference type="EMBL" id="JAIXMP010000038">
    <property type="protein sequence ID" value="KAI9248587.1"/>
    <property type="molecule type" value="Genomic_DNA"/>
</dbReference>